<dbReference type="Proteomes" id="UP000683493">
    <property type="component" value="Chromosome"/>
</dbReference>
<dbReference type="InterPro" id="IPR011635">
    <property type="entry name" value="CARDB"/>
</dbReference>
<gene>
    <name evidence="7" type="ORF">KP005_13765</name>
</gene>
<evidence type="ECO:0000256" key="5">
    <source>
        <dbReference type="SAM" id="SignalP"/>
    </source>
</evidence>
<dbReference type="InterPro" id="IPR051048">
    <property type="entry name" value="Peptidase_S8/S53_subtilisin"/>
</dbReference>
<proteinExistence type="inferred from homology"/>
<dbReference type="PANTHER" id="PTHR43399:SF5">
    <property type="entry name" value="PEPTIDASE S8 FAMILY WITH PROTEASE-ASSOCIATED DOMAIN"/>
    <property type="match status" value="1"/>
</dbReference>
<dbReference type="PROSITE" id="PS00137">
    <property type="entry name" value="SUBTILASE_HIS"/>
    <property type="match status" value="1"/>
</dbReference>
<dbReference type="InterPro" id="IPR022398">
    <property type="entry name" value="Peptidase_S8_His-AS"/>
</dbReference>
<keyword evidence="8" id="KW-1185">Reference proteome</keyword>
<dbReference type="CDD" id="cd04842">
    <property type="entry name" value="Peptidases_S8_Kp43_protease"/>
    <property type="match status" value="1"/>
</dbReference>
<name>A0ABX8JFT7_9BACT</name>
<evidence type="ECO:0000313" key="8">
    <source>
        <dbReference type="Proteomes" id="UP000683493"/>
    </source>
</evidence>
<evidence type="ECO:0000256" key="1">
    <source>
        <dbReference type="ARBA" id="ARBA00022670"/>
    </source>
</evidence>
<feature type="domain" description="Fibronectin type-III" evidence="6">
    <location>
        <begin position="576"/>
        <end position="654"/>
    </location>
</feature>
<dbReference type="InterPro" id="IPR000209">
    <property type="entry name" value="Peptidase_S8/S53_dom"/>
</dbReference>
<dbReference type="PANTHER" id="PTHR43399">
    <property type="entry name" value="SUBTILISIN-RELATED"/>
    <property type="match status" value="1"/>
</dbReference>
<comment type="similarity">
    <text evidence="4">Belongs to the peptidase S8 family.</text>
</comment>
<dbReference type="InterPro" id="IPR034058">
    <property type="entry name" value="TagA/B/C/D_pept_dom"/>
</dbReference>
<feature type="active site" description="Charge relay system" evidence="4">
    <location>
        <position position="277"/>
    </location>
</feature>
<evidence type="ECO:0000256" key="3">
    <source>
        <dbReference type="ARBA" id="ARBA00022825"/>
    </source>
</evidence>
<dbReference type="PROSITE" id="PS51892">
    <property type="entry name" value="SUBTILASE"/>
    <property type="match status" value="1"/>
</dbReference>
<organism evidence="7 8">
    <name type="scientific">Geomonas diazotrophica</name>
    <dbReference type="NCBI Taxonomy" id="2843197"/>
    <lineage>
        <taxon>Bacteria</taxon>
        <taxon>Pseudomonadati</taxon>
        <taxon>Thermodesulfobacteriota</taxon>
        <taxon>Desulfuromonadia</taxon>
        <taxon>Geobacterales</taxon>
        <taxon>Geobacteraceae</taxon>
        <taxon>Geomonas</taxon>
    </lineage>
</organism>
<evidence type="ECO:0000256" key="4">
    <source>
        <dbReference type="PROSITE-ProRule" id="PRU01240"/>
    </source>
</evidence>
<evidence type="ECO:0000256" key="2">
    <source>
        <dbReference type="ARBA" id="ARBA00022801"/>
    </source>
</evidence>
<keyword evidence="3 4" id="KW-0720">Serine protease</keyword>
<dbReference type="Pfam" id="PF07705">
    <property type="entry name" value="CARDB"/>
    <property type="match status" value="3"/>
</dbReference>
<keyword evidence="5" id="KW-0732">Signal</keyword>
<sequence length="1775" mass="185305">MKTPNKMGVVLFYFLLLNSIAYASEGNITGVAINGFFVDVKNPETGTQKVIGKEKNIIKKWIVQFSGPIYEADKKKILDIGCRIHDYIPEFAFIVSMDEKTKNRVDGFPFIQGVVKYNAEYKIEKKLAEKIRKNETIKQFHIRADSAENLSVILSAVLKKKGVILDVGRAVARVKVDSGAINQIANLEEVVWIEEAADMMLLNDTSKWTIQSYTPENTTIWGKGILGDGQIVGIGDTGVDYDMPWFYDPSGVPIGPTHRKIVGYTSYADDYDGTFGHGTHVSGTVAGNRTPVDGFSDANGMAPDSKIFMQDLTPGDENSVYPPSDLGLLFNTPYYAGARLHTNSWGATANAYDTFARTADLFIWENNDFLAFFANGNSGDAAGTVGTPATAKNVVSVGASENGLNAENLAWFSSNGPTTDGRTKPTVTAPGVNIVSADSDGIKNSFNSGTIAMSGTSMATPTVAGAAALVRQYYTDGYWPNGTANAANGFEPSAAMVKATLINSAQNMTGNYTDALIPSTGQGWGRINLSNVLHFFGDNKFLNVTDVTSGLLTDATWSWRYFSAGTQMLKVTLVWSDYPGAEEAAKALVNDLDLSVTAPDGTTYKGNVFQNGVSIAGGSADRLNVEEQVLIPPTLQPGNYTVSVTGYNVPFGPQPFTVVVTGAADITSKGFIYIDKTRYNGSDTIKINVGDRDLNHNSSVAETVSVIIKSTTEPGGETVQLVESGPDTAMFTGSIVIRRGAAQTNNGYLEVAEGDTITATYLDADNGTGTPSSTFATALADLSPPVISAITINSVGQDSATVMWTTNEPASAAINYGDTKGLGASRSNPWFMTSQSLTIKNLKEATTYYYEVNSTDEAGNIGRDNNGGALYTFTTLSLPPAITVNSSNFTVTYQPETVIYGTASDPSGVAVVAVNGQPASYRPSDGYYELTVPLTIGENFFTVTATDTLGNSNTLSIKVIRNVPPDLVITSLVSPVKGGWNEPIHIENSVCNIGSGTSPGTGYITWVLSADTVISPAEDRMIGALIYGDDILPGECVSIPVDIQLSLPVSFVSTAYYVGGCVDASDDIWESDETNNCRTGNQMTIEGPDLVVSSVSNPATALTATNFTVSNTVTNIGVGASPTVDVLVYLSTDPIITRSDIIIGYRHIPLLEPVGSPSKYPSESRDDTVVTIPSTVPGGTYYIGVIVDPYNTVKESNDANNARTGTPVTVIGPDIEMASVSGPASGSIGQAITVSNTVITSATGGGSSGFNVALYLSTDSMISTSDIYLGSRYVNGLVAGGSSTSEMTLTLPSSASPGTYYIGAIADYDNKVSESNEMNNAIAGNQIKVAASNPPGVVLTPTTVSVTEGGATATYTVALASQPLATVTITATPDSQVTVDKAALTFTTSNWNVAQSVTVTAVNDAVAQGAHTGTITHRASGGGYDAVVISSVTASITDNDIAGVVINPTTVSVTEGGATATYTVALASQPLATVTITATPDSQVTVDKAALTFTTSNWNVAQSVTVTAVNDAVAQGAHTGTITHRASGGGYDAVVISSVTASITDNDIAGVVITPTTVSVTEGGATATYTVALASQPLATVTITATPDSQVTVDKAALTFTTSNWNVAQSVTVTAVNDAVAQGAHTGTITHRASGGGYDAVVISNVTANITDNDTAKPDLVVSGLSSTAQTKNGVTITVKNTVSNIGGASSGGFLIGIYLSSDNIITNSDIYIGSRYVGWLMAGASNTGSTTVTLPSSLGAGTYYIGAIADYNNEVSEQVETNNIFVGNSRLRIK</sequence>
<dbReference type="Pfam" id="PF00082">
    <property type="entry name" value="Peptidase_S8"/>
    <property type="match status" value="1"/>
</dbReference>
<reference evidence="7 8" key="1">
    <citation type="submission" date="2021-06" db="EMBL/GenBank/DDBJ databases">
        <title>Gemonas diversity in paddy soil.</title>
        <authorList>
            <person name="Liu G."/>
        </authorList>
    </citation>
    <scope>NUCLEOTIDE SEQUENCE [LARGE SCALE GENOMIC DNA]</scope>
    <source>
        <strain evidence="7 8">RG29</strain>
    </source>
</reference>
<protein>
    <submittedName>
        <fullName evidence="7">S8 family serine peptidase</fullName>
    </submittedName>
</protein>
<feature type="signal peptide" evidence="5">
    <location>
        <begin position="1"/>
        <end position="23"/>
    </location>
</feature>
<evidence type="ECO:0000259" key="6">
    <source>
        <dbReference type="SMART" id="SM00060"/>
    </source>
</evidence>
<feature type="chain" id="PRO_5046838234" evidence="5">
    <location>
        <begin position="24"/>
        <end position="1775"/>
    </location>
</feature>
<dbReference type="SMART" id="SM00060">
    <property type="entry name" value="FN3"/>
    <property type="match status" value="2"/>
</dbReference>
<accession>A0ABX8JFT7</accession>
<keyword evidence="2 4" id="KW-0378">Hydrolase</keyword>
<evidence type="ECO:0000313" key="7">
    <source>
        <dbReference type="EMBL" id="QWV96434.1"/>
    </source>
</evidence>
<feature type="active site" description="Charge relay system" evidence="4">
    <location>
        <position position="236"/>
    </location>
</feature>
<dbReference type="InterPro" id="IPR023828">
    <property type="entry name" value="Peptidase_S8_Ser-AS"/>
</dbReference>
<dbReference type="EMBL" id="CP076724">
    <property type="protein sequence ID" value="QWV96434.1"/>
    <property type="molecule type" value="Genomic_DNA"/>
</dbReference>
<feature type="active site" description="Charge relay system" evidence="4">
    <location>
        <position position="457"/>
    </location>
</feature>
<feature type="domain" description="Fibronectin type-III" evidence="6">
    <location>
        <begin position="784"/>
        <end position="862"/>
    </location>
</feature>
<dbReference type="PROSITE" id="PS00138">
    <property type="entry name" value="SUBTILASE_SER"/>
    <property type="match status" value="1"/>
</dbReference>
<keyword evidence="1 4" id="KW-0645">Protease</keyword>
<dbReference type="InterPro" id="IPR003961">
    <property type="entry name" value="FN3_dom"/>
</dbReference>